<feature type="non-terminal residue" evidence="1">
    <location>
        <position position="1"/>
    </location>
</feature>
<organism evidence="1">
    <name type="scientific">marine sediment metagenome</name>
    <dbReference type="NCBI Taxonomy" id="412755"/>
    <lineage>
        <taxon>unclassified sequences</taxon>
        <taxon>metagenomes</taxon>
        <taxon>ecological metagenomes</taxon>
    </lineage>
</organism>
<gene>
    <name evidence="1" type="ORF">S01H4_29162</name>
</gene>
<dbReference type="EMBL" id="BART01014760">
    <property type="protein sequence ID" value="GAG76934.1"/>
    <property type="molecule type" value="Genomic_DNA"/>
</dbReference>
<reference evidence="1" key="1">
    <citation type="journal article" date="2014" name="Front. Microbiol.">
        <title>High frequency of phylogenetically diverse reductive dehalogenase-homologous genes in deep subseafloor sedimentary metagenomes.</title>
        <authorList>
            <person name="Kawai M."/>
            <person name="Futagami T."/>
            <person name="Toyoda A."/>
            <person name="Takaki Y."/>
            <person name="Nishi S."/>
            <person name="Hori S."/>
            <person name="Arai W."/>
            <person name="Tsubouchi T."/>
            <person name="Morono Y."/>
            <person name="Uchiyama I."/>
            <person name="Ito T."/>
            <person name="Fujiyama A."/>
            <person name="Inagaki F."/>
            <person name="Takami H."/>
        </authorList>
    </citation>
    <scope>NUCLEOTIDE SEQUENCE</scope>
    <source>
        <strain evidence="1">Expedition CK06-06</strain>
    </source>
</reference>
<accession>X1A5B3</accession>
<dbReference type="Gene3D" id="2.170.16.10">
    <property type="entry name" value="Hedgehog/Intein (Hint) domain"/>
    <property type="match status" value="1"/>
</dbReference>
<protein>
    <recommendedName>
        <fullName evidence="2">Hint domain-containing protein</fullName>
    </recommendedName>
</protein>
<name>X1A5B3_9ZZZZ</name>
<evidence type="ECO:0000313" key="1">
    <source>
        <dbReference type="EMBL" id="GAG76934.1"/>
    </source>
</evidence>
<dbReference type="SUPFAM" id="SSF51294">
    <property type="entry name" value="Hedgehog/intein (Hint) domain"/>
    <property type="match status" value="1"/>
</dbReference>
<comment type="caution">
    <text evidence="1">The sequence shown here is derived from an EMBL/GenBank/DDBJ whole genome shotgun (WGS) entry which is preliminary data.</text>
</comment>
<dbReference type="AlphaFoldDB" id="X1A5B3"/>
<evidence type="ECO:0008006" key="2">
    <source>
        <dbReference type="Google" id="ProtNLM"/>
    </source>
</evidence>
<proteinExistence type="predicted"/>
<sequence length="108" mass="12423">QLTIFHIPCQSRTSQARIDVTGDHSLFSNGKEKTVKKLKPKDNVDIYPSKDYGGDNISINENKAWLLGFFIAEGSIYKHNKPNKRVFFNKDGSLRKLRKVNHYDITIN</sequence>
<dbReference type="InterPro" id="IPR036844">
    <property type="entry name" value="Hint_dom_sf"/>
</dbReference>
<feature type="non-terminal residue" evidence="1">
    <location>
        <position position="108"/>
    </location>
</feature>